<evidence type="ECO:0000259" key="2">
    <source>
        <dbReference type="SMART" id="SM00761"/>
    </source>
</evidence>
<dbReference type="AlphaFoldDB" id="A0A816YH95"/>
<proteinExistence type="predicted"/>
<gene>
    <name evidence="3" type="ORF">DARMORV10_A07P08480.1</name>
</gene>
<feature type="region of interest" description="Disordered" evidence="1">
    <location>
        <begin position="360"/>
        <end position="404"/>
    </location>
</feature>
<dbReference type="GO" id="GO:0003714">
    <property type="term" value="F:transcription corepressor activity"/>
    <property type="evidence" value="ECO:0007669"/>
    <property type="project" value="InterPro"/>
</dbReference>
<protein>
    <submittedName>
        <fullName evidence="3">(rape) hypothetical protein</fullName>
    </submittedName>
</protein>
<feature type="compositionally biased region" description="Acidic residues" evidence="1">
    <location>
        <begin position="392"/>
        <end position="404"/>
    </location>
</feature>
<evidence type="ECO:0000256" key="1">
    <source>
        <dbReference type="SAM" id="MobiDB-lite"/>
    </source>
</evidence>
<dbReference type="PANTHER" id="PTHR12346">
    <property type="entry name" value="SIN3B-RELATED"/>
    <property type="match status" value="1"/>
</dbReference>
<dbReference type="PANTHER" id="PTHR12346:SF23">
    <property type="entry name" value="PAIRED AMPHIPATHIC HELIX SIN3-LIKE PROTEIN-RELATED"/>
    <property type="match status" value="1"/>
</dbReference>
<feature type="domain" description="Histone deacetylase interacting" evidence="2">
    <location>
        <begin position="170"/>
        <end position="259"/>
    </location>
</feature>
<dbReference type="Proteomes" id="UP001295469">
    <property type="component" value="Chromosome A07"/>
</dbReference>
<dbReference type="InterPro" id="IPR013194">
    <property type="entry name" value="HDAC_interact_dom"/>
</dbReference>
<name>A0A816YH95_BRANA</name>
<dbReference type="InterPro" id="IPR039774">
    <property type="entry name" value="Sin3-like"/>
</dbReference>
<evidence type="ECO:0000313" key="3">
    <source>
        <dbReference type="EMBL" id="CAF2158831.1"/>
    </source>
</evidence>
<dbReference type="SMART" id="SM00761">
    <property type="entry name" value="HDAC_interact"/>
    <property type="match status" value="1"/>
</dbReference>
<dbReference type="EMBL" id="HG994361">
    <property type="protein sequence ID" value="CAF2158831.1"/>
    <property type="molecule type" value="Genomic_DNA"/>
</dbReference>
<organism evidence="3">
    <name type="scientific">Brassica napus</name>
    <name type="common">Rape</name>
    <dbReference type="NCBI Taxonomy" id="3708"/>
    <lineage>
        <taxon>Eukaryota</taxon>
        <taxon>Viridiplantae</taxon>
        <taxon>Streptophyta</taxon>
        <taxon>Embryophyta</taxon>
        <taxon>Tracheophyta</taxon>
        <taxon>Spermatophyta</taxon>
        <taxon>Magnoliopsida</taxon>
        <taxon>eudicotyledons</taxon>
        <taxon>Gunneridae</taxon>
        <taxon>Pentapetalae</taxon>
        <taxon>rosids</taxon>
        <taxon>malvids</taxon>
        <taxon>Brassicales</taxon>
        <taxon>Brassicaceae</taxon>
        <taxon>Brassiceae</taxon>
        <taxon>Brassica</taxon>
    </lineage>
</organism>
<feature type="compositionally biased region" description="Basic and acidic residues" evidence="1">
    <location>
        <begin position="372"/>
        <end position="391"/>
    </location>
</feature>
<accession>A0A816YH95</accession>
<reference evidence="3" key="1">
    <citation type="submission" date="2021-01" db="EMBL/GenBank/DDBJ databases">
        <authorList>
            <consortium name="Genoscope - CEA"/>
            <person name="William W."/>
        </authorList>
    </citation>
    <scope>NUCLEOTIDE SEQUENCE</scope>
</reference>
<sequence>MGSMGEGKLESLKNLCTKITEKLGPRGMETLRSLIENFNNYRTEHTEFRNSIQLLFDNHAKTQQQHHVDTELEDGETREHHAFAVSATVDDSLKEYPIHHGNLKTGGAHVGVRVKVDENPRVDVSEERESEKYATSGLLKMNLERNNGSNLHSDEQIGRSLMKKRRTYMRLNRETPNYKLIPEEEQCPVKYEVLNNKVSLVKFDACGHKNLTEYEKAMAKCEEEMCKADVSMESLRSAVEKAEKVIKGEMRVKDLGVMFYACIKKLCHLDVFERVRQDYKKALPKILPRLKQKLDKLTVARAEKKFLLKQVMEDNTAKQRDSTAQGQGEKQHTFVSDFIYPLHKKDEFLHQRFLEATNELKQEQEDANGETQDVKGDDESAKEDPHVHDESNLEADLENPTEDATLEITPSYELIPAEERSLAVVSGTVLNNAFRQVKVETPRPKKLIGYKKDVADYEDERYQNDMMIENLTSAVEHWEKVMRKEMRIEDVEEKFYTCIEELDRGGMIKKLKQNYQEALPVILYRLKEKLTYHILNRETKNSRWKQIESTEKARSRKRRRLTI</sequence>